<keyword evidence="2" id="KW-1185">Reference proteome</keyword>
<comment type="caution">
    <text evidence="1">The sequence shown here is derived from an EMBL/GenBank/DDBJ whole genome shotgun (WGS) entry which is preliminary data.</text>
</comment>
<name>A0AA38NW30_9AGAR</name>
<dbReference type="Proteomes" id="UP001163846">
    <property type="component" value="Unassembled WGS sequence"/>
</dbReference>
<dbReference type="EMBL" id="MU807288">
    <property type="protein sequence ID" value="KAJ3831701.1"/>
    <property type="molecule type" value="Genomic_DNA"/>
</dbReference>
<proteinExistence type="predicted"/>
<sequence length="55" mass="6089">VGWGRVRKTFEGPNGKVVLTFENAFHSPDVSYNLVSISKMDNLGYQVLFGKGEAK</sequence>
<feature type="non-terminal residue" evidence="1">
    <location>
        <position position="55"/>
    </location>
</feature>
<feature type="non-terminal residue" evidence="1">
    <location>
        <position position="1"/>
    </location>
</feature>
<evidence type="ECO:0000313" key="2">
    <source>
        <dbReference type="Proteomes" id="UP001163846"/>
    </source>
</evidence>
<gene>
    <name evidence="1" type="ORF">F5878DRAFT_522185</name>
</gene>
<accession>A0AA38NW30</accession>
<organism evidence="1 2">
    <name type="scientific">Lentinula raphanica</name>
    <dbReference type="NCBI Taxonomy" id="153919"/>
    <lineage>
        <taxon>Eukaryota</taxon>
        <taxon>Fungi</taxon>
        <taxon>Dikarya</taxon>
        <taxon>Basidiomycota</taxon>
        <taxon>Agaricomycotina</taxon>
        <taxon>Agaricomycetes</taxon>
        <taxon>Agaricomycetidae</taxon>
        <taxon>Agaricales</taxon>
        <taxon>Marasmiineae</taxon>
        <taxon>Omphalotaceae</taxon>
        <taxon>Lentinula</taxon>
    </lineage>
</organism>
<protein>
    <submittedName>
        <fullName evidence="1">Uncharacterized protein</fullName>
    </submittedName>
</protein>
<dbReference type="AlphaFoldDB" id="A0AA38NW30"/>
<reference evidence="1" key="1">
    <citation type="submission" date="2022-08" db="EMBL/GenBank/DDBJ databases">
        <authorList>
            <consortium name="DOE Joint Genome Institute"/>
            <person name="Min B."/>
            <person name="Riley R."/>
            <person name="Sierra-Patev S."/>
            <person name="Naranjo-Ortiz M."/>
            <person name="Looney B."/>
            <person name="Konkel Z."/>
            <person name="Slot J.C."/>
            <person name="Sakamoto Y."/>
            <person name="Steenwyk J.L."/>
            <person name="Rokas A."/>
            <person name="Carro J."/>
            <person name="Camarero S."/>
            <person name="Ferreira P."/>
            <person name="Molpeceres G."/>
            <person name="Ruiz-Duenas F.J."/>
            <person name="Serrano A."/>
            <person name="Henrissat B."/>
            <person name="Drula E."/>
            <person name="Hughes K.W."/>
            <person name="Mata J.L."/>
            <person name="Ishikawa N.K."/>
            <person name="Vargas-Isla R."/>
            <person name="Ushijima S."/>
            <person name="Smith C.A."/>
            <person name="Ahrendt S."/>
            <person name="Andreopoulos W."/>
            <person name="He G."/>
            <person name="Labutti K."/>
            <person name="Lipzen A."/>
            <person name="Ng V."/>
            <person name="Sandor L."/>
            <person name="Barry K."/>
            <person name="Martinez A.T."/>
            <person name="Xiao Y."/>
            <person name="Gibbons J.G."/>
            <person name="Terashima K."/>
            <person name="Hibbett D.S."/>
            <person name="Grigoriev I.V."/>
        </authorList>
    </citation>
    <scope>NUCLEOTIDE SEQUENCE</scope>
    <source>
        <strain evidence="1">TFB9207</strain>
    </source>
</reference>
<evidence type="ECO:0000313" key="1">
    <source>
        <dbReference type="EMBL" id="KAJ3831701.1"/>
    </source>
</evidence>